<gene>
    <name evidence="2" type="ORF">PT974_09075</name>
</gene>
<proteinExistence type="predicted"/>
<dbReference type="InterPro" id="IPR001810">
    <property type="entry name" value="F-box_dom"/>
</dbReference>
<evidence type="ECO:0000313" key="3">
    <source>
        <dbReference type="Proteomes" id="UP001338125"/>
    </source>
</evidence>
<reference evidence="2 3" key="1">
    <citation type="submission" date="2024-01" db="EMBL/GenBank/DDBJ databases">
        <title>Complete genome of Cladobotryum mycophilum ATHUM6906.</title>
        <authorList>
            <person name="Christinaki A.C."/>
            <person name="Myridakis A.I."/>
            <person name="Kouvelis V.N."/>
        </authorList>
    </citation>
    <scope>NUCLEOTIDE SEQUENCE [LARGE SCALE GENOMIC DNA]</scope>
    <source>
        <strain evidence="2 3">ATHUM6906</strain>
    </source>
</reference>
<dbReference type="Proteomes" id="UP001338125">
    <property type="component" value="Unassembled WGS sequence"/>
</dbReference>
<organism evidence="2 3">
    <name type="scientific">Cladobotryum mycophilum</name>
    <dbReference type="NCBI Taxonomy" id="491253"/>
    <lineage>
        <taxon>Eukaryota</taxon>
        <taxon>Fungi</taxon>
        <taxon>Dikarya</taxon>
        <taxon>Ascomycota</taxon>
        <taxon>Pezizomycotina</taxon>
        <taxon>Sordariomycetes</taxon>
        <taxon>Hypocreomycetidae</taxon>
        <taxon>Hypocreales</taxon>
        <taxon>Hypocreaceae</taxon>
        <taxon>Cladobotryum</taxon>
    </lineage>
</organism>
<evidence type="ECO:0000313" key="2">
    <source>
        <dbReference type="EMBL" id="KAK5990802.1"/>
    </source>
</evidence>
<dbReference type="Pfam" id="PF00646">
    <property type="entry name" value="F-box"/>
    <property type="match status" value="1"/>
</dbReference>
<protein>
    <recommendedName>
        <fullName evidence="1">F-box domain-containing protein</fullName>
    </recommendedName>
</protein>
<dbReference type="EMBL" id="JAVFKD010000014">
    <property type="protein sequence ID" value="KAK5990802.1"/>
    <property type="molecule type" value="Genomic_DNA"/>
</dbReference>
<accession>A0ABR0SF53</accession>
<feature type="domain" description="F-box" evidence="1">
    <location>
        <begin position="12"/>
        <end position="47"/>
    </location>
</feature>
<name>A0ABR0SF53_9HYPO</name>
<comment type="caution">
    <text evidence="2">The sequence shown here is derived from an EMBL/GenBank/DDBJ whole genome shotgun (WGS) entry which is preliminary data.</text>
</comment>
<dbReference type="SUPFAM" id="SSF81383">
    <property type="entry name" value="F-box domain"/>
    <property type="match status" value="1"/>
</dbReference>
<keyword evidence="3" id="KW-1185">Reference proteome</keyword>
<evidence type="ECO:0000259" key="1">
    <source>
        <dbReference type="Pfam" id="PF00646"/>
    </source>
</evidence>
<sequence length="276" mass="30990">MSAAASGILAAPELVELILLELDPRTLLTSASRVSRQWKGVIDTSPSIQKKLFFQPMQTDAESSAAQDANARLRDLFQPTRKDSRHARMSTQLAPGMWPWGNREATPDFTRSCASWRRMLVQQPATMSFGQVIMRRRLDGTVTTKVGKADTPDGLRLGQLWDALRENMVNLKSDLCFMQLFRWDPSLGSSGSSLFPMSQDVNRLFEQGAQLVLTICFTECKPTDRFYGKSVGEYEALCRCEDFEPLDFGWSENVAMSSLPRRRPRNVARAMGAVRG</sequence>
<dbReference type="InterPro" id="IPR036047">
    <property type="entry name" value="F-box-like_dom_sf"/>
</dbReference>